<evidence type="ECO:0000313" key="7">
    <source>
        <dbReference type="EMBL" id="KFQ34324.1"/>
    </source>
</evidence>
<keyword evidence="2 4" id="KW-0863">Zinc-finger</keyword>
<dbReference type="Pfam" id="PF26054">
    <property type="entry name" value="PHD_G2E3"/>
    <property type="match status" value="1"/>
</dbReference>
<keyword evidence="8" id="KW-1185">Reference proteome</keyword>
<feature type="non-terminal residue" evidence="7">
    <location>
        <position position="234"/>
    </location>
</feature>
<evidence type="ECO:0000256" key="2">
    <source>
        <dbReference type="ARBA" id="ARBA00022771"/>
    </source>
</evidence>
<dbReference type="InterPro" id="IPR001965">
    <property type="entry name" value="Znf_PHD"/>
</dbReference>
<gene>
    <name evidence="7" type="ORF">N331_03782</name>
</gene>
<dbReference type="InterPro" id="IPR019786">
    <property type="entry name" value="Zinc_finger_PHD-type_CS"/>
</dbReference>
<dbReference type="GO" id="GO:0008270">
    <property type="term" value="F:zinc ion binding"/>
    <property type="evidence" value="ECO:0007669"/>
    <property type="project" value="UniProtKB-KW"/>
</dbReference>
<dbReference type="PANTHER" id="PTHR12420">
    <property type="entry name" value="PHD FINGER PROTEIN"/>
    <property type="match status" value="1"/>
</dbReference>
<evidence type="ECO:0000259" key="5">
    <source>
        <dbReference type="PROSITE" id="PS50089"/>
    </source>
</evidence>
<sequence length="234" mass="26293">VCMLCRQAQADPEICGYLVIRRGFCAHVFCLCFANNIAAEPVQEGALGFHYEDIQRGIEEAAQKNCCVCRQSGAAITCQETGCECSFHLPCATKGGCIAQYFVPFRAFCREHRPQQVVEATPEKDTTCLVCMDPVDKQLSYITMVCPVCRHAWFHRECIQGQALHAGISAFQCPLCRNRGKFLREMLTLGIHVPRRPPAWEETHAVLPLLQRHSRCDASECLCPRGRQWAEEDG</sequence>
<dbReference type="SUPFAM" id="SSF57903">
    <property type="entry name" value="FYVE/PHD zinc finger"/>
    <property type="match status" value="1"/>
</dbReference>
<dbReference type="EMBL" id="KK712616">
    <property type="protein sequence ID" value="KFQ34324.1"/>
    <property type="molecule type" value="Genomic_DNA"/>
</dbReference>
<keyword evidence="3" id="KW-0862">Zinc</keyword>
<organism evidence="7 8">
    <name type="scientific">Merops nubicus</name>
    <name type="common">Northern carmine bee-eater</name>
    <dbReference type="NCBI Taxonomy" id="57421"/>
    <lineage>
        <taxon>Eukaryota</taxon>
        <taxon>Metazoa</taxon>
        <taxon>Chordata</taxon>
        <taxon>Craniata</taxon>
        <taxon>Vertebrata</taxon>
        <taxon>Euteleostomi</taxon>
        <taxon>Archelosauria</taxon>
        <taxon>Archosauria</taxon>
        <taxon>Dinosauria</taxon>
        <taxon>Saurischia</taxon>
        <taxon>Theropoda</taxon>
        <taxon>Coelurosauria</taxon>
        <taxon>Aves</taxon>
        <taxon>Neognathae</taxon>
        <taxon>Neoaves</taxon>
        <taxon>Telluraves</taxon>
        <taxon>Coraciimorphae</taxon>
        <taxon>Coraciiformes</taxon>
        <taxon>Meropidae</taxon>
        <taxon>Merops</taxon>
    </lineage>
</organism>
<dbReference type="PROSITE" id="PS01359">
    <property type="entry name" value="ZF_PHD_1"/>
    <property type="match status" value="1"/>
</dbReference>
<evidence type="ECO:0000256" key="3">
    <source>
        <dbReference type="ARBA" id="ARBA00022833"/>
    </source>
</evidence>
<dbReference type="InterPro" id="IPR001841">
    <property type="entry name" value="Znf_RING"/>
</dbReference>
<dbReference type="InterPro" id="IPR059102">
    <property type="entry name" value="PHD_PHF7/G2E3-like"/>
</dbReference>
<dbReference type="Pfam" id="PF13639">
    <property type="entry name" value="zf-RING_2"/>
    <property type="match status" value="1"/>
</dbReference>
<evidence type="ECO:0000259" key="6">
    <source>
        <dbReference type="PROSITE" id="PS51805"/>
    </source>
</evidence>
<feature type="domain" description="PHD-type" evidence="6">
    <location>
        <begin position="1"/>
        <end position="113"/>
    </location>
</feature>
<evidence type="ECO:0000256" key="1">
    <source>
        <dbReference type="ARBA" id="ARBA00022723"/>
    </source>
</evidence>
<keyword evidence="1" id="KW-0479">Metal-binding</keyword>
<protein>
    <submittedName>
        <fullName evidence="7">G2/M phase-specific E3 ubiquitin-protein ligase</fullName>
    </submittedName>
</protein>
<dbReference type="SUPFAM" id="SSF57850">
    <property type="entry name" value="RING/U-box"/>
    <property type="match status" value="1"/>
</dbReference>
<dbReference type="Pfam" id="PF13771">
    <property type="entry name" value="zf-HC5HC2H"/>
    <property type="match status" value="1"/>
</dbReference>
<reference evidence="7 8" key="1">
    <citation type="submission" date="2014-04" db="EMBL/GenBank/DDBJ databases">
        <title>Genome evolution of avian class.</title>
        <authorList>
            <person name="Zhang G."/>
            <person name="Li C."/>
        </authorList>
    </citation>
    <scope>NUCLEOTIDE SEQUENCE [LARGE SCALE GENOMIC DNA]</scope>
    <source>
        <strain evidence="7">BGI_N331</strain>
    </source>
</reference>
<dbReference type="InterPro" id="IPR011011">
    <property type="entry name" value="Znf_FYVE_PHD"/>
</dbReference>
<dbReference type="PROSITE" id="PS51805">
    <property type="entry name" value="EPHD"/>
    <property type="match status" value="1"/>
</dbReference>
<dbReference type="AlphaFoldDB" id="A0A0U1PCC2"/>
<dbReference type="SMART" id="SM00184">
    <property type="entry name" value="RING"/>
    <property type="match status" value="2"/>
</dbReference>
<dbReference type="PROSITE" id="PS50089">
    <property type="entry name" value="ZF_RING_2"/>
    <property type="match status" value="1"/>
</dbReference>
<dbReference type="SMART" id="SM00249">
    <property type="entry name" value="PHD"/>
    <property type="match status" value="2"/>
</dbReference>
<dbReference type="Proteomes" id="UP000052967">
    <property type="component" value="Unassembled WGS sequence"/>
</dbReference>
<proteinExistence type="predicted"/>
<evidence type="ECO:0000313" key="8">
    <source>
        <dbReference type="Proteomes" id="UP000052967"/>
    </source>
</evidence>
<accession>A0A0U1PCC2</accession>
<feature type="non-terminal residue" evidence="7">
    <location>
        <position position="1"/>
    </location>
</feature>
<dbReference type="InterPro" id="IPR034732">
    <property type="entry name" value="EPHD"/>
</dbReference>
<name>A0A0U1PCC2_MERNU</name>
<dbReference type="PANTHER" id="PTHR12420:SF47">
    <property type="entry name" value="PHD FINGER PROTEIN 7"/>
    <property type="match status" value="1"/>
</dbReference>
<feature type="domain" description="RING-type" evidence="5">
    <location>
        <begin position="128"/>
        <end position="177"/>
    </location>
</feature>
<dbReference type="InterPro" id="IPR013083">
    <property type="entry name" value="Znf_RING/FYVE/PHD"/>
</dbReference>
<dbReference type="GO" id="GO:0005634">
    <property type="term" value="C:nucleus"/>
    <property type="evidence" value="ECO:0007669"/>
    <property type="project" value="TreeGrafter"/>
</dbReference>
<dbReference type="InterPro" id="IPR051188">
    <property type="entry name" value="PHD-type_Zinc_Finger"/>
</dbReference>
<evidence type="ECO:0000256" key="4">
    <source>
        <dbReference type="PROSITE-ProRule" id="PRU00175"/>
    </source>
</evidence>
<dbReference type="Gene3D" id="3.30.40.10">
    <property type="entry name" value="Zinc/RING finger domain, C3HC4 (zinc finger)"/>
    <property type="match status" value="3"/>
</dbReference>